<keyword evidence="1" id="KW-0805">Transcription regulation</keyword>
<dbReference type="PROSITE" id="PS50937">
    <property type="entry name" value="HTH_MERR_2"/>
    <property type="match status" value="1"/>
</dbReference>
<dbReference type="Gene3D" id="1.10.1660.10">
    <property type="match status" value="1"/>
</dbReference>
<evidence type="ECO:0000259" key="5">
    <source>
        <dbReference type="PROSITE" id="PS50937"/>
    </source>
</evidence>
<dbReference type="PANTHER" id="PTHR30204:SF94">
    <property type="entry name" value="HEAVY METAL-DEPENDENT TRANSCRIPTIONAL REGULATOR HI_0293-RELATED"/>
    <property type="match status" value="1"/>
</dbReference>
<evidence type="ECO:0000256" key="2">
    <source>
        <dbReference type="ARBA" id="ARBA00023125"/>
    </source>
</evidence>
<dbReference type="RefSeq" id="WP_378476936.1">
    <property type="nucleotide sequence ID" value="NZ_JBHUIW010000004.1"/>
</dbReference>
<comment type="caution">
    <text evidence="6">The sequence shown here is derived from an EMBL/GenBank/DDBJ whole genome shotgun (WGS) entry which is preliminary data.</text>
</comment>
<dbReference type="Pfam" id="PF00376">
    <property type="entry name" value="MerR"/>
    <property type="match status" value="1"/>
</dbReference>
<evidence type="ECO:0000313" key="6">
    <source>
        <dbReference type="EMBL" id="MFD2181757.1"/>
    </source>
</evidence>
<keyword evidence="2 6" id="KW-0238">DNA-binding</keyword>
<proteinExistence type="predicted"/>
<dbReference type="EMBL" id="JBHUIW010000004">
    <property type="protein sequence ID" value="MFD2181757.1"/>
    <property type="molecule type" value="Genomic_DNA"/>
</dbReference>
<protein>
    <submittedName>
        <fullName evidence="6">MerR family DNA-binding protein</fullName>
    </submittedName>
</protein>
<dbReference type="InterPro" id="IPR047057">
    <property type="entry name" value="MerR_fam"/>
</dbReference>
<dbReference type="PANTHER" id="PTHR30204">
    <property type="entry name" value="REDOX-CYCLING DRUG-SENSING TRANSCRIPTIONAL ACTIVATOR SOXR"/>
    <property type="match status" value="1"/>
</dbReference>
<dbReference type="SUPFAM" id="SSF46955">
    <property type="entry name" value="Putative DNA-binding domain"/>
    <property type="match status" value="1"/>
</dbReference>
<evidence type="ECO:0000256" key="4">
    <source>
        <dbReference type="SAM" id="MobiDB-lite"/>
    </source>
</evidence>
<feature type="region of interest" description="Disordered" evidence="4">
    <location>
        <begin position="110"/>
        <end position="152"/>
    </location>
</feature>
<name>A0ABW5AI32_9BRAD</name>
<accession>A0ABW5AI32</accession>
<evidence type="ECO:0000313" key="7">
    <source>
        <dbReference type="Proteomes" id="UP001597314"/>
    </source>
</evidence>
<sequence>MIRYYEEIRLLPPPARQASGYRDYGETDVHRLRFVRRARDLGFEIDRIKDLLRLWSERDRSNAAVKTITLTHLAALEERRRALDEVIGVLRHLAESCEGDGRPHCPIIADLDGTAPAARGESSAGGPAADVPRGGPRKRWKPRPTCASRAAP</sequence>
<dbReference type="InterPro" id="IPR009061">
    <property type="entry name" value="DNA-bd_dom_put_sf"/>
</dbReference>
<dbReference type="SMART" id="SM00422">
    <property type="entry name" value="HTH_MERR"/>
    <property type="match status" value="1"/>
</dbReference>
<organism evidence="6 7">
    <name type="scientific">Rhodoplanes azumiensis</name>
    <dbReference type="NCBI Taxonomy" id="1897628"/>
    <lineage>
        <taxon>Bacteria</taxon>
        <taxon>Pseudomonadati</taxon>
        <taxon>Pseudomonadota</taxon>
        <taxon>Alphaproteobacteria</taxon>
        <taxon>Hyphomicrobiales</taxon>
        <taxon>Nitrobacteraceae</taxon>
        <taxon>Rhodoplanes</taxon>
    </lineage>
</organism>
<reference evidence="7" key="1">
    <citation type="journal article" date="2019" name="Int. J. Syst. Evol. Microbiol.">
        <title>The Global Catalogue of Microorganisms (GCM) 10K type strain sequencing project: providing services to taxonomists for standard genome sequencing and annotation.</title>
        <authorList>
            <consortium name="The Broad Institute Genomics Platform"/>
            <consortium name="The Broad Institute Genome Sequencing Center for Infectious Disease"/>
            <person name="Wu L."/>
            <person name="Ma J."/>
        </authorList>
    </citation>
    <scope>NUCLEOTIDE SEQUENCE [LARGE SCALE GENOMIC DNA]</scope>
    <source>
        <strain evidence="7">CGMCC 1.6774</strain>
    </source>
</reference>
<dbReference type="Pfam" id="PF09278">
    <property type="entry name" value="MerR-DNA-bind"/>
    <property type="match status" value="1"/>
</dbReference>
<keyword evidence="7" id="KW-1185">Reference proteome</keyword>
<dbReference type="GO" id="GO:0003677">
    <property type="term" value="F:DNA binding"/>
    <property type="evidence" value="ECO:0007669"/>
    <property type="project" value="UniProtKB-KW"/>
</dbReference>
<gene>
    <name evidence="6" type="ORF">ACFSOX_06300</name>
</gene>
<dbReference type="Proteomes" id="UP001597314">
    <property type="component" value="Unassembled WGS sequence"/>
</dbReference>
<evidence type="ECO:0000256" key="1">
    <source>
        <dbReference type="ARBA" id="ARBA00023015"/>
    </source>
</evidence>
<evidence type="ECO:0000256" key="3">
    <source>
        <dbReference type="ARBA" id="ARBA00023163"/>
    </source>
</evidence>
<feature type="domain" description="HTH merR-type" evidence="5">
    <location>
        <begin position="1"/>
        <end position="54"/>
    </location>
</feature>
<dbReference type="InterPro" id="IPR000551">
    <property type="entry name" value="MerR-type_HTH_dom"/>
</dbReference>
<dbReference type="InterPro" id="IPR015358">
    <property type="entry name" value="Tscrpt_reg_MerR_DNA-bd"/>
</dbReference>
<keyword evidence="3" id="KW-0804">Transcription</keyword>